<evidence type="ECO:0000256" key="1">
    <source>
        <dbReference type="ARBA" id="ARBA00004251"/>
    </source>
</evidence>
<gene>
    <name evidence="13" type="primary">AMNLS</name>
</gene>
<protein>
    <recommendedName>
        <fullName evidence="2">Protein amnionless</fullName>
    </recommendedName>
</protein>
<name>W8B5R8_CERCA</name>
<feature type="compositionally biased region" description="Acidic residues" evidence="10">
    <location>
        <begin position="513"/>
        <end position="525"/>
    </location>
</feature>
<feature type="transmembrane region" description="Helical" evidence="11">
    <location>
        <begin position="352"/>
        <end position="376"/>
    </location>
</feature>
<evidence type="ECO:0000256" key="6">
    <source>
        <dbReference type="ARBA" id="ARBA00022729"/>
    </source>
</evidence>
<keyword evidence="8 11" id="KW-1133">Transmembrane helix</keyword>
<proteinExistence type="evidence at transcript level"/>
<reference evidence="13" key="1">
    <citation type="submission" date="2013-07" db="EMBL/GenBank/DDBJ databases">
        <authorList>
            <person name="Geib S."/>
        </authorList>
    </citation>
    <scope>NUCLEOTIDE SEQUENCE</scope>
</reference>
<dbReference type="InterPro" id="IPR026112">
    <property type="entry name" value="AMN"/>
</dbReference>
<dbReference type="EMBL" id="GAMC01010115">
    <property type="protein sequence ID" value="JAB96440.1"/>
    <property type="molecule type" value="mRNA"/>
</dbReference>
<accession>W8B5R8</accession>
<keyword evidence="9 11" id="KW-0472">Membrane</keyword>
<comment type="subcellular location">
    <subcellularLocation>
        <location evidence="1">Cell membrane</location>
        <topology evidence="1">Single-pass type I membrane protein</topology>
    </subcellularLocation>
</comment>
<dbReference type="GO" id="GO:0015031">
    <property type="term" value="P:protein transport"/>
    <property type="evidence" value="ECO:0007669"/>
    <property type="project" value="UniProtKB-KW"/>
</dbReference>
<keyword evidence="6 12" id="KW-0732">Signal</keyword>
<sequence length="546" mass="61267">MMGNILKLLTLLMCLTYCAGNKRLLGNPGFDSADAWESGYLPCALEDVVFPENYHAVLPLPAKVDISGFVLPREGAILLSDESTITLGGEMQERECENGRSRRAYLKVPATRKWYDPSSWVSTAASQAQNTAIPHLERVPCDNETVVLQRNGPLSVDLENTEYLRMGHLNLAGSLISSSYLNYLLHTDIGQLLFKNSLDTLVQYYHQDTCGCQMEAEMFMEPVCKNVMETCERPHCLVPVIPLESCCPICGSVLRFKMEYCSEENLNKLRKVIVASIKEQELTKYLDYHINYVNMPPHGNFLQAIVVDRDSYSEKSVRFMNRLNSTTDWSKLFVGHHQLEMIISGRPYNPSITFASILLIILCLAFVSVVALVIFAHYVPEHRYLRYVPQWVYDPRRWRTFLLRPTFMFARFDNLTGGDVEADITDGITIGYDAESGQVRERAFDNPMFGEKLREHTTNSPPTAVANTQATTATTSSAATAVVVAASMSNVKQAKLGKKSSGNKLENVTLVDAMEDSDVEEEQELTEIPLEDVSGNDSEAEEETKE</sequence>
<feature type="chain" id="PRO_5004908942" description="Protein amnionless" evidence="12">
    <location>
        <begin position="21"/>
        <end position="546"/>
    </location>
</feature>
<dbReference type="Pfam" id="PF14828">
    <property type="entry name" value="Amnionless"/>
    <property type="match status" value="1"/>
</dbReference>
<keyword evidence="4" id="KW-1003">Cell membrane</keyword>
<evidence type="ECO:0000256" key="2">
    <source>
        <dbReference type="ARBA" id="ARBA00021200"/>
    </source>
</evidence>
<dbReference type="GO" id="GO:0016324">
    <property type="term" value="C:apical plasma membrane"/>
    <property type="evidence" value="ECO:0007669"/>
    <property type="project" value="TreeGrafter"/>
</dbReference>
<keyword evidence="7" id="KW-0653">Protein transport</keyword>
<keyword evidence="3" id="KW-0813">Transport</keyword>
<evidence type="ECO:0000313" key="13">
    <source>
        <dbReference type="EMBL" id="JAB96440.1"/>
    </source>
</evidence>
<evidence type="ECO:0000256" key="4">
    <source>
        <dbReference type="ARBA" id="ARBA00022475"/>
    </source>
</evidence>
<evidence type="ECO:0000256" key="5">
    <source>
        <dbReference type="ARBA" id="ARBA00022692"/>
    </source>
</evidence>
<dbReference type="GO" id="GO:0030139">
    <property type="term" value="C:endocytic vesicle"/>
    <property type="evidence" value="ECO:0007669"/>
    <property type="project" value="TreeGrafter"/>
</dbReference>
<dbReference type="KEGG" id="ccat:101452581"/>
<dbReference type="AlphaFoldDB" id="W8B5R8"/>
<feature type="region of interest" description="Disordered" evidence="10">
    <location>
        <begin position="506"/>
        <end position="546"/>
    </location>
</feature>
<evidence type="ECO:0000256" key="10">
    <source>
        <dbReference type="SAM" id="MobiDB-lite"/>
    </source>
</evidence>
<dbReference type="PANTHER" id="PTHR14995">
    <property type="entry name" value="AMNIONLESS"/>
    <property type="match status" value="1"/>
</dbReference>
<evidence type="ECO:0000256" key="3">
    <source>
        <dbReference type="ARBA" id="ARBA00022448"/>
    </source>
</evidence>
<evidence type="ECO:0000256" key="12">
    <source>
        <dbReference type="SAM" id="SignalP"/>
    </source>
</evidence>
<dbReference type="GO" id="GO:0006898">
    <property type="term" value="P:receptor-mediated endocytosis"/>
    <property type="evidence" value="ECO:0007669"/>
    <property type="project" value="TreeGrafter"/>
</dbReference>
<evidence type="ECO:0000256" key="11">
    <source>
        <dbReference type="SAM" id="Phobius"/>
    </source>
</evidence>
<dbReference type="OrthoDB" id="1898221at2759"/>
<dbReference type="PANTHER" id="PTHR14995:SF2">
    <property type="entry name" value="PROTEIN AMNIONLESS"/>
    <property type="match status" value="1"/>
</dbReference>
<organism evidence="13">
    <name type="scientific">Ceratitis capitata</name>
    <name type="common">Mediterranean fruit fly</name>
    <name type="synonym">Tephritis capitata</name>
    <dbReference type="NCBI Taxonomy" id="7213"/>
    <lineage>
        <taxon>Eukaryota</taxon>
        <taxon>Metazoa</taxon>
        <taxon>Ecdysozoa</taxon>
        <taxon>Arthropoda</taxon>
        <taxon>Hexapoda</taxon>
        <taxon>Insecta</taxon>
        <taxon>Pterygota</taxon>
        <taxon>Neoptera</taxon>
        <taxon>Endopterygota</taxon>
        <taxon>Diptera</taxon>
        <taxon>Brachycera</taxon>
        <taxon>Muscomorpha</taxon>
        <taxon>Tephritoidea</taxon>
        <taxon>Tephritidae</taxon>
        <taxon>Ceratitis</taxon>
        <taxon>Ceratitis</taxon>
    </lineage>
</organism>
<evidence type="ECO:0000256" key="7">
    <source>
        <dbReference type="ARBA" id="ARBA00022927"/>
    </source>
</evidence>
<reference evidence="13" key="2">
    <citation type="journal article" date="2014" name="BMC Genomics">
        <title>A genomic perspective to assessing quality of mass-reared SIT flies used in Mediterranean fruit fly (Ceratitis capitata) eradication in California.</title>
        <authorList>
            <person name="Calla B."/>
            <person name="Hall B."/>
            <person name="Hou S."/>
            <person name="Geib S.M."/>
        </authorList>
    </citation>
    <scope>NUCLEOTIDE SEQUENCE</scope>
</reference>
<evidence type="ECO:0000256" key="9">
    <source>
        <dbReference type="ARBA" id="ARBA00023136"/>
    </source>
</evidence>
<dbReference type="GeneID" id="101452581"/>
<keyword evidence="5 11" id="KW-0812">Transmembrane</keyword>
<feature type="signal peptide" evidence="12">
    <location>
        <begin position="1"/>
        <end position="20"/>
    </location>
</feature>
<dbReference type="CTD" id="33199"/>
<evidence type="ECO:0000256" key="8">
    <source>
        <dbReference type="ARBA" id="ARBA00022989"/>
    </source>
</evidence>